<evidence type="ECO:0000313" key="1">
    <source>
        <dbReference type="EMBL" id="CAH1634890.1"/>
    </source>
</evidence>
<keyword evidence="2" id="KW-1185">Reference proteome</keyword>
<organism evidence="1 2">
    <name type="scientific">Spodoptera littoralis</name>
    <name type="common">Egyptian cotton leafworm</name>
    <dbReference type="NCBI Taxonomy" id="7109"/>
    <lineage>
        <taxon>Eukaryota</taxon>
        <taxon>Metazoa</taxon>
        <taxon>Ecdysozoa</taxon>
        <taxon>Arthropoda</taxon>
        <taxon>Hexapoda</taxon>
        <taxon>Insecta</taxon>
        <taxon>Pterygota</taxon>
        <taxon>Neoptera</taxon>
        <taxon>Endopterygota</taxon>
        <taxon>Lepidoptera</taxon>
        <taxon>Glossata</taxon>
        <taxon>Ditrysia</taxon>
        <taxon>Noctuoidea</taxon>
        <taxon>Noctuidae</taxon>
        <taxon>Amphipyrinae</taxon>
        <taxon>Spodoptera</taxon>
    </lineage>
</organism>
<protein>
    <submittedName>
        <fullName evidence="1">Uncharacterized protein</fullName>
    </submittedName>
</protein>
<dbReference type="AlphaFoldDB" id="A0A9P0HVW2"/>
<gene>
    <name evidence="1" type="ORF">SPLIT_LOCUS252</name>
</gene>
<accession>A0A9P0HVW2</accession>
<dbReference type="EMBL" id="LR824532">
    <property type="protein sequence ID" value="CAH1634890.1"/>
    <property type="molecule type" value="Genomic_DNA"/>
</dbReference>
<sequence length="71" mass="8122">MDTRGVTSAIPAFRGLGKFGRRVIGRLITSLTRRNTTQVLFHIRFTVRQWYHSGRIDPFVPKHGSPTLKIT</sequence>
<dbReference type="Proteomes" id="UP001153321">
    <property type="component" value="Chromosome 1"/>
</dbReference>
<evidence type="ECO:0000313" key="2">
    <source>
        <dbReference type="Proteomes" id="UP001153321"/>
    </source>
</evidence>
<reference evidence="1" key="1">
    <citation type="submission" date="2022-02" db="EMBL/GenBank/DDBJ databases">
        <authorList>
            <person name="King R."/>
        </authorList>
    </citation>
    <scope>NUCLEOTIDE SEQUENCE</scope>
</reference>
<name>A0A9P0HVW2_SPOLI</name>
<proteinExistence type="predicted"/>